<gene>
    <name evidence="3" type="ORF">E1301_Tti023434</name>
</gene>
<organism evidence="3 4">
    <name type="scientific">Triplophysa tibetana</name>
    <dbReference type="NCBI Taxonomy" id="1572043"/>
    <lineage>
        <taxon>Eukaryota</taxon>
        <taxon>Metazoa</taxon>
        <taxon>Chordata</taxon>
        <taxon>Craniata</taxon>
        <taxon>Vertebrata</taxon>
        <taxon>Euteleostomi</taxon>
        <taxon>Actinopterygii</taxon>
        <taxon>Neopterygii</taxon>
        <taxon>Teleostei</taxon>
        <taxon>Ostariophysi</taxon>
        <taxon>Cypriniformes</taxon>
        <taxon>Nemacheilidae</taxon>
        <taxon>Triplophysa</taxon>
    </lineage>
</organism>
<keyword evidence="1" id="KW-0732">Signal</keyword>
<name>A0A5A9NR64_9TELE</name>
<evidence type="ECO:0000256" key="1">
    <source>
        <dbReference type="SAM" id="SignalP"/>
    </source>
</evidence>
<dbReference type="InterPro" id="IPR013783">
    <property type="entry name" value="Ig-like_fold"/>
</dbReference>
<dbReference type="InterPro" id="IPR007110">
    <property type="entry name" value="Ig-like_dom"/>
</dbReference>
<dbReference type="SUPFAM" id="SSF48726">
    <property type="entry name" value="Immunoglobulin"/>
    <property type="match status" value="2"/>
</dbReference>
<comment type="caution">
    <text evidence="3">The sequence shown here is derived from an EMBL/GenBank/DDBJ whole genome shotgun (WGS) entry which is preliminary data.</text>
</comment>
<accession>A0A5A9NR64</accession>
<dbReference type="InterPro" id="IPR003599">
    <property type="entry name" value="Ig_sub"/>
</dbReference>
<reference evidence="3 4" key="1">
    <citation type="journal article" date="2019" name="Mol. Ecol. Resour.">
        <title>Chromosome-level genome assembly of Triplophysa tibetana, a fish adapted to the harsh high-altitude environment of the Tibetan Plateau.</title>
        <authorList>
            <person name="Yang X."/>
            <person name="Liu H."/>
            <person name="Ma Z."/>
            <person name="Zou Y."/>
            <person name="Zou M."/>
            <person name="Mao Y."/>
            <person name="Li X."/>
            <person name="Wang H."/>
            <person name="Chen T."/>
            <person name="Wang W."/>
            <person name="Yang R."/>
        </authorList>
    </citation>
    <scope>NUCLEOTIDE SEQUENCE [LARGE SCALE GENOMIC DNA]</scope>
    <source>
        <strain evidence="3">TTIB1903HZAU</strain>
        <tissue evidence="3">Muscle</tissue>
    </source>
</reference>
<dbReference type="InterPro" id="IPR013106">
    <property type="entry name" value="Ig_V-set"/>
</dbReference>
<dbReference type="PANTHER" id="PTHR21063:SF4">
    <property type="entry name" value="CD48 ANTIGEN-RELATED"/>
    <property type="match status" value="1"/>
</dbReference>
<dbReference type="SMART" id="SM00409">
    <property type="entry name" value="IG"/>
    <property type="match status" value="1"/>
</dbReference>
<protein>
    <recommendedName>
        <fullName evidence="2">Ig-like domain-containing protein</fullName>
    </recommendedName>
</protein>
<evidence type="ECO:0000313" key="3">
    <source>
        <dbReference type="EMBL" id="KAA0711958.1"/>
    </source>
</evidence>
<dbReference type="Pfam" id="PF07686">
    <property type="entry name" value="V-set"/>
    <property type="match status" value="1"/>
</dbReference>
<keyword evidence="4" id="KW-1185">Reference proteome</keyword>
<evidence type="ECO:0000313" key="4">
    <source>
        <dbReference type="Proteomes" id="UP000324632"/>
    </source>
</evidence>
<feature type="signal peptide" evidence="1">
    <location>
        <begin position="1"/>
        <end position="18"/>
    </location>
</feature>
<feature type="chain" id="PRO_5022717666" description="Ig-like domain-containing protein" evidence="1">
    <location>
        <begin position="19"/>
        <end position="268"/>
    </location>
</feature>
<dbReference type="PROSITE" id="PS50835">
    <property type="entry name" value="IG_LIKE"/>
    <property type="match status" value="1"/>
</dbReference>
<dbReference type="InterPro" id="IPR036179">
    <property type="entry name" value="Ig-like_dom_sf"/>
</dbReference>
<dbReference type="PANTHER" id="PTHR21063">
    <property type="entry name" value="LFA-3"/>
    <property type="match status" value="1"/>
</dbReference>
<dbReference type="Proteomes" id="UP000324632">
    <property type="component" value="Chromosome 14"/>
</dbReference>
<dbReference type="AlphaFoldDB" id="A0A5A9NR64"/>
<evidence type="ECO:0000259" key="2">
    <source>
        <dbReference type="PROSITE" id="PS50835"/>
    </source>
</evidence>
<sequence length="268" mass="29845">MSVCRFILIFILIWGVGADEVKSVSVTVGDSVTLSTDVTETLTDDQILWRFGPKNARIAEIYHWNPPIYDNIERFKDRLKLDNETGSLRIINISITDSGVYKLHIIRSTGTQYKTFTVSVNPGLPAPVITTNSSQCSSSSERSSVSKCVLLCSVMNVTHVSLYWYKGNSLLSSISVSDLNIRLSLPLEVEYEDTNAYRCVINNTISNHTQHLHINDVCQLCSGLTFIPKVAMCCAAVGSLKIVSTLLIICVCRKHRVNEREHTQSVSK</sequence>
<feature type="domain" description="Ig-like" evidence="2">
    <location>
        <begin position="127"/>
        <end position="215"/>
    </location>
</feature>
<dbReference type="Gene3D" id="2.60.40.10">
    <property type="entry name" value="Immunoglobulins"/>
    <property type="match status" value="2"/>
</dbReference>
<dbReference type="FunFam" id="2.60.40.10:FF:002431">
    <property type="entry name" value="Si:ch211-222k6.3"/>
    <property type="match status" value="1"/>
</dbReference>
<dbReference type="EMBL" id="SOYY01000014">
    <property type="protein sequence ID" value="KAA0711958.1"/>
    <property type="molecule type" value="Genomic_DNA"/>
</dbReference>
<proteinExistence type="predicted"/>